<dbReference type="GO" id="GO:0016740">
    <property type="term" value="F:transferase activity"/>
    <property type="evidence" value="ECO:0007669"/>
    <property type="project" value="UniProtKB-KW"/>
</dbReference>
<dbReference type="Gene3D" id="1.25.40.10">
    <property type="entry name" value="Tetratricopeptide repeat domain"/>
    <property type="match status" value="1"/>
</dbReference>
<reference evidence="6" key="1">
    <citation type="submission" date="2018-12" db="EMBL/GenBank/DDBJ databases">
        <title>Genome sequence of Peanibacillus sp.</title>
        <authorList>
            <person name="Subramani G."/>
            <person name="Srinivasan S."/>
            <person name="Kim M.K."/>
        </authorList>
    </citation>
    <scope>NUCLEOTIDE SEQUENCE [LARGE SCALE GENOMIC DNA]</scope>
    <source>
        <strain evidence="6">18JY67-1</strain>
    </source>
</reference>
<dbReference type="Proteomes" id="UP000272528">
    <property type="component" value="Chromosome"/>
</dbReference>
<dbReference type="InterPro" id="IPR013105">
    <property type="entry name" value="TPR_2"/>
</dbReference>
<dbReference type="SMART" id="SM00028">
    <property type="entry name" value="TPR"/>
    <property type="match status" value="2"/>
</dbReference>
<accession>A0A3S8ZYD1</accession>
<organism evidence="5 6">
    <name type="scientific">Paenibacillus albus</name>
    <dbReference type="NCBI Taxonomy" id="2495582"/>
    <lineage>
        <taxon>Bacteria</taxon>
        <taxon>Bacillati</taxon>
        <taxon>Bacillota</taxon>
        <taxon>Bacilli</taxon>
        <taxon>Bacillales</taxon>
        <taxon>Paenibacillaceae</taxon>
        <taxon>Paenibacillus</taxon>
    </lineage>
</organism>
<dbReference type="SUPFAM" id="SSF48452">
    <property type="entry name" value="TPR-like"/>
    <property type="match status" value="1"/>
</dbReference>
<protein>
    <submittedName>
        <fullName evidence="5">Glycosyltransferase</fullName>
    </submittedName>
</protein>
<dbReference type="PANTHER" id="PTHR43685:SF2">
    <property type="entry name" value="GLYCOSYLTRANSFERASE 2-LIKE DOMAIN-CONTAINING PROTEIN"/>
    <property type="match status" value="1"/>
</dbReference>
<keyword evidence="2 3" id="KW-0802">TPR repeat</keyword>
<dbReference type="InterPro" id="IPR011990">
    <property type="entry name" value="TPR-like_helical_dom_sf"/>
</dbReference>
<evidence type="ECO:0000256" key="2">
    <source>
        <dbReference type="ARBA" id="ARBA00022803"/>
    </source>
</evidence>
<dbReference type="InterPro" id="IPR001173">
    <property type="entry name" value="Glyco_trans_2-like"/>
</dbReference>
<dbReference type="SUPFAM" id="SSF53448">
    <property type="entry name" value="Nucleotide-diphospho-sugar transferases"/>
    <property type="match status" value="1"/>
</dbReference>
<dbReference type="PANTHER" id="PTHR43685">
    <property type="entry name" value="GLYCOSYLTRANSFERASE"/>
    <property type="match status" value="1"/>
</dbReference>
<proteinExistence type="predicted"/>
<dbReference type="PROSITE" id="PS50293">
    <property type="entry name" value="TPR_REGION"/>
    <property type="match status" value="1"/>
</dbReference>
<keyword evidence="5" id="KW-0808">Transferase</keyword>
<dbReference type="PROSITE" id="PS50005">
    <property type="entry name" value="TPR"/>
    <property type="match status" value="1"/>
</dbReference>
<feature type="repeat" description="TPR" evidence="3">
    <location>
        <begin position="285"/>
        <end position="318"/>
    </location>
</feature>
<evidence type="ECO:0000256" key="3">
    <source>
        <dbReference type="PROSITE-ProRule" id="PRU00339"/>
    </source>
</evidence>
<dbReference type="InterPro" id="IPR050834">
    <property type="entry name" value="Glycosyltransf_2"/>
</dbReference>
<evidence type="ECO:0000313" key="6">
    <source>
        <dbReference type="Proteomes" id="UP000272528"/>
    </source>
</evidence>
<evidence type="ECO:0000313" key="5">
    <source>
        <dbReference type="EMBL" id="AZN38499.1"/>
    </source>
</evidence>
<feature type="domain" description="Glycosyltransferase 2-like" evidence="4">
    <location>
        <begin position="6"/>
        <end position="106"/>
    </location>
</feature>
<gene>
    <name evidence="5" type="ORF">EJC50_01560</name>
</gene>
<name>A0A3S8ZYD1_9BACL</name>
<dbReference type="Pfam" id="PF00535">
    <property type="entry name" value="Glycos_transf_2"/>
    <property type="match status" value="1"/>
</dbReference>
<dbReference type="KEGG" id="palb:EJC50_01560"/>
<dbReference type="Pfam" id="PF07719">
    <property type="entry name" value="TPR_2"/>
    <property type="match status" value="1"/>
</dbReference>
<keyword evidence="6" id="KW-1185">Reference proteome</keyword>
<evidence type="ECO:0000256" key="1">
    <source>
        <dbReference type="ARBA" id="ARBA00022737"/>
    </source>
</evidence>
<dbReference type="OrthoDB" id="396512at2"/>
<dbReference type="EMBL" id="CP034437">
    <property type="protein sequence ID" value="AZN38499.1"/>
    <property type="molecule type" value="Genomic_DNA"/>
</dbReference>
<evidence type="ECO:0000259" key="4">
    <source>
        <dbReference type="Pfam" id="PF00535"/>
    </source>
</evidence>
<sequence length="389" mass="44550">MKVAAVIPVYNGMPYIKQTLEALLNQTTPLQEIIVVDDASTDGTLNMLLQIQRESEIPIIIRSHELNKGVSVSRNEGIRCSNSEWILFMDADDVAVPTLLETHIRNLLLRQELTDYRWVLAHSAYQQIDENGKRLEGTHRFRQVGPEEILGYQFIRNHVYLSGTLVEKQAVLDVGGFNVNLAYSEDWDLWLKLARIGGYVYTDDLLFFVRRHASNASSLIRRMVNGEQNVLQQYTLEEIREAIFRRQLPEVKNAVDYAELLFRLNYLNESKLMLEDLLRRNIAMPDAVFMLGNCYLKQGNYAKARDAYESVLKDTPNHGAALNNKAAVDMLLGELAVTRSDLERALELHPGYIDAEHNIKRLGQHGIPLADELRFTSRPLRAQLLRYRG</sequence>
<dbReference type="InterPro" id="IPR019734">
    <property type="entry name" value="TPR_rpt"/>
</dbReference>
<dbReference type="InterPro" id="IPR029044">
    <property type="entry name" value="Nucleotide-diphossugar_trans"/>
</dbReference>
<dbReference type="RefSeq" id="WP_126011668.1">
    <property type="nucleotide sequence ID" value="NZ_CP034437.1"/>
</dbReference>
<dbReference type="Gene3D" id="3.90.550.10">
    <property type="entry name" value="Spore Coat Polysaccharide Biosynthesis Protein SpsA, Chain A"/>
    <property type="match status" value="1"/>
</dbReference>
<dbReference type="AlphaFoldDB" id="A0A3S8ZYD1"/>
<keyword evidence="1" id="KW-0677">Repeat</keyword>